<comment type="caution">
    <text evidence="3">The sequence shown here is derived from an EMBL/GenBank/DDBJ whole genome shotgun (WGS) entry which is preliminary data.</text>
</comment>
<keyword evidence="4" id="KW-1185">Reference proteome</keyword>
<sequence>MSIKRNDPCPCGSGKKYKKCCMKKEAVIQTETVKLQRFLQQKHTLVEKIKSFIEKHVSTTEFYQLESEFNKRSARRVDAKLRSGFFRFWLYFFHRFDNNLRGVEWFYQENEHKLVREEKEVAKNWVALKPRIVQAVDRKGYEILFKDVITKEIFKSPYIKENVPYFSPWYGTIGLLEKREDKYYFNGMKFFKGPEVIHRITEKLTKLMAKSGSNNERILFEYFPELLADLLGNESQESKRIHHYTLKYDIKNEQALINYLHNQQEVEFDKWESKEKSVSWVKDWKVYSDSEITGEVKFAEVEGTLSIDHHHLYISCMNENVKDNLKKKMKEIGHAVSYLDENVRSTNVPLHVDIRNMLVTMDNDVPKYAAIFAQNSLNFEDDTRLPSLGHNTINELMTMGRVEEVDIWLKQLEYHLYQTVLDQFGKVDVSADFNTIRNQLGLPLSPFVTGYDKRISSLQLLYPQDKKPSKLNKDDVPFYTDLGFTPETMDHFYALDIVTFFKEKTTGKSPSTVRKYQSSLTDLRFCLDRQSFQSWEQCNELFWNKLFAEDIFNLYESVSKTRLKDFISTMKTFTKWLDKKYNKEINQYVNHVVNEVNEEKILEYV</sequence>
<name>A0ABW5PUA3_9BACI</name>
<dbReference type="Gene3D" id="3.10.450.50">
    <property type="match status" value="1"/>
</dbReference>
<keyword evidence="1" id="KW-0238">DNA-binding</keyword>
<evidence type="ECO:0000313" key="3">
    <source>
        <dbReference type="EMBL" id="MFD2618499.1"/>
    </source>
</evidence>
<evidence type="ECO:0000313" key="4">
    <source>
        <dbReference type="Proteomes" id="UP001597458"/>
    </source>
</evidence>
<dbReference type="PROSITE" id="PS51900">
    <property type="entry name" value="CB"/>
    <property type="match status" value="1"/>
</dbReference>
<organism evidence="3 4">
    <name type="scientific">Terrilactibacillus laevilacticus</name>
    <dbReference type="NCBI Taxonomy" id="1380157"/>
    <lineage>
        <taxon>Bacteria</taxon>
        <taxon>Bacillati</taxon>
        <taxon>Bacillota</taxon>
        <taxon>Bacilli</taxon>
        <taxon>Bacillales</taxon>
        <taxon>Bacillaceae</taxon>
        <taxon>Terrilactibacillus</taxon>
    </lineage>
</organism>
<evidence type="ECO:0000256" key="1">
    <source>
        <dbReference type="PROSITE-ProRule" id="PRU01248"/>
    </source>
</evidence>
<dbReference type="InterPro" id="IPR004027">
    <property type="entry name" value="SEC_C_motif"/>
</dbReference>
<protein>
    <submittedName>
        <fullName evidence="3">YecA family protein</fullName>
    </submittedName>
</protein>
<reference evidence="4" key="1">
    <citation type="journal article" date="2019" name="Int. J. Syst. Evol. Microbiol.">
        <title>The Global Catalogue of Microorganisms (GCM) 10K type strain sequencing project: providing services to taxonomists for standard genome sequencing and annotation.</title>
        <authorList>
            <consortium name="The Broad Institute Genomics Platform"/>
            <consortium name="The Broad Institute Genome Sequencing Center for Infectious Disease"/>
            <person name="Wu L."/>
            <person name="Ma J."/>
        </authorList>
    </citation>
    <scope>NUCLEOTIDE SEQUENCE [LARGE SCALE GENOMIC DNA]</scope>
    <source>
        <strain evidence="4">TISTR 2241</strain>
    </source>
</reference>
<evidence type="ECO:0000259" key="2">
    <source>
        <dbReference type="PROSITE" id="PS51900"/>
    </source>
</evidence>
<feature type="domain" description="Core-binding (CB)" evidence="2">
    <location>
        <begin position="483"/>
        <end position="578"/>
    </location>
</feature>
<proteinExistence type="predicted"/>
<dbReference type="InterPro" id="IPR044068">
    <property type="entry name" value="CB"/>
</dbReference>
<dbReference type="Proteomes" id="UP001597458">
    <property type="component" value="Unassembled WGS sequence"/>
</dbReference>
<accession>A0ABW5PUA3</accession>
<dbReference type="EMBL" id="JBHUMR010000016">
    <property type="protein sequence ID" value="MFD2618499.1"/>
    <property type="molecule type" value="Genomic_DNA"/>
</dbReference>
<gene>
    <name evidence="3" type="ORF">ACFSTF_14435</name>
</gene>
<dbReference type="SUPFAM" id="SSF103642">
    <property type="entry name" value="Sec-C motif"/>
    <property type="match status" value="1"/>
</dbReference>
<dbReference type="RefSeq" id="WP_141191913.1">
    <property type="nucleotide sequence ID" value="NZ_JBHUMR010000016.1"/>
</dbReference>
<dbReference type="Pfam" id="PF02810">
    <property type="entry name" value="SEC-C"/>
    <property type="match status" value="1"/>
</dbReference>